<dbReference type="GO" id="GO:0016831">
    <property type="term" value="F:carboxy-lyase activity"/>
    <property type="evidence" value="ECO:0007669"/>
    <property type="project" value="InterPro"/>
</dbReference>
<feature type="domain" description="3-octaprenyl-4-hydroxybenzoate carboxy-lyase-like N-terminal" evidence="3">
    <location>
        <begin position="10"/>
        <end position="85"/>
    </location>
</feature>
<dbReference type="Proteomes" id="UP000396862">
    <property type="component" value="Unassembled WGS sequence"/>
</dbReference>
<feature type="domain" description="3-octaprenyl-4-hydroxybenzoate carboxy-lyase-like Rift-related" evidence="2">
    <location>
        <begin position="123"/>
        <end position="320"/>
    </location>
</feature>
<dbReference type="InterPro" id="IPR049383">
    <property type="entry name" value="UbiD-like_N"/>
</dbReference>
<dbReference type="Pfam" id="PF20696">
    <property type="entry name" value="UbiD_C"/>
    <property type="match status" value="2"/>
</dbReference>
<organism evidence="6 7">
    <name type="scientific">Prolixibacter denitrificans</name>
    <dbReference type="NCBI Taxonomy" id="1541063"/>
    <lineage>
        <taxon>Bacteria</taxon>
        <taxon>Pseudomonadati</taxon>
        <taxon>Bacteroidota</taxon>
        <taxon>Bacteroidia</taxon>
        <taxon>Marinilabiliales</taxon>
        <taxon>Prolixibacteraceae</taxon>
        <taxon>Prolixibacter</taxon>
    </lineage>
</organism>
<reference evidence="6 7" key="1">
    <citation type="submission" date="2018-03" db="EMBL/GenBank/DDBJ databases">
        <title>Genomic Encyclopedia of Archaeal and Bacterial Type Strains, Phase II (KMG-II): from individual species to whole genera.</title>
        <authorList>
            <person name="Goeker M."/>
        </authorList>
    </citation>
    <scope>NUCLEOTIDE SEQUENCE [LARGE SCALE GENOMIC DNA]</scope>
    <source>
        <strain evidence="6 7">DSM 27267</strain>
    </source>
</reference>
<dbReference type="Pfam" id="PF20695">
    <property type="entry name" value="UbiD_N"/>
    <property type="match status" value="1"/>
</dbReference>
<keyword evidence="8" id="KW-1185">Reference proteome</keyword>
<dbReference type="AlphaFoldDB" id="A0A2P8CJP7"/>
<evidence type="ECO:0000313" key="8">
    <source>
        <dbReference type="Proteomes" id="UP000396862"/>
    </source>
</evidence>
<dbReference type="NCBIfam" id="TIGR03701">
    <property type="entry name" value="mena_SCO4490"/>
    <property type="match status" value="1"/>
</dbReference>
<reference evidence="5 8" key="2">
    <citation type="submission" date="2019-10" db="EMBL/GenBank/DDBJ databases">
        <title>Prolixibacter strains distinguished by the presence of nitrate reductase genes were adept at nitrate-dependent anaerobic corrosion of metallic iron and carbon steel.</title>
        <authorList>
            <person name="Iino T."/>
            <person name="Shono N."/>
            <person name="Ito K."/>
            <person name="Nakamura R."/>
            <person name="Sueoka K."/>
            <person name="Harayama S."/>
            <person name="Ohkuma M."/>
        </authorList>
    </citation>
    <scope>NUCLEOTIDE SEQUENCE [LARGE SCALE GENOMIC DNA]</scope>
    <source>
        <strain evidence="5 8">MIC1-1</strain>
    </source>
</reference>
<sequence length="641" mass="71186">MAFQGIREYIELLEQKGELIRISEFVDPVLEIPEIVDRVSKSPGGGKALLFENTGTDFPVLINAFGSNERMALALGADNLNAIGDEIEDLFKKLVSPKAGLMEKLRMLPMLGQISSWMPKSVTGKGKCQEVVMKEPDMGKLPVLTCWPADGGPFVTLPCVVTRDPETGVRNVGMYRMQVFGPELTGMHWHKHKTGARHFNEYKKRGERMPISVVLGGDPAYTYAATAPLPDNIDEYLLAGFLRKKRVELVKCITNGLEVPSNADFVIEGYVDPEEDFIWEGPFGDHTGFYSLADWYPRFHVTCITHRKDAVYPATIVGIPPQEDAYIGRATERIFLSPMKLTMIPEMEDMELPPAGVAHNLTISKIDKTFAGQAAKVMNAMWGAGQMMFNKVMIVADGQTDIHNYPEIARLVSQVVDPAHDIYFTQGPMDVLDHSSSKFAYGSKMGLDATHKYEEELYAELANYQVPKSSEISVENIKKEIPEVHDINANLLDVGISFVVVSVKKNEPGLVKSLGKKLAAHAAFKGVKFIAIVDEELDIHDMNSVGWYVTGNIDPKRDSQIFEAENEGEVSHLVLDGTRKSGSLDNFKRDWPNPVVSSIETIRKVDAMWPKLGLGELIESPSLRYIPIQKGDGAIAEEKQQ</sequence>
<feature type="domain" description="3-octaprenyl-4-hydroxybenzoate carboxy-lyase-like C-terminal" evidence="4">
    <location>
        <begin position="471"/>
        <end position="564"/>
    </location>
</feature>
<evidence type="ECO:0000313" key="6">
    <source>
        <dbReference type="EMBL" id="PSK85172.1"/>
    </source>
</evidence>
<dbReference type="GO" id="GO:0005737">
    <property type="term" value="C:cytoplasm"/>
    <property type="evidence" value="ECO:0007669"/>
    <property type="project" value="TreeGrafter"/>
</dbReference>
<dbReference type="SUPFAM" id="SSF50475">
    <property type="entry name" value="FMN-binding split barrel"/>
    <property type="match status" value="1"/>
</dbReference>
<dbReference type="EMBL" id="BLAU01000001">
    <property type="protein sequence ID" value="GET19796.1"/>
    <property type="molecule type" value="Genomic_DNA"/>
</dbReference>
<name>A0A2P8CJP7_9BACT</name>
<accession>A0A2P8CJP7</accession>
<dbReference type="Proteomes" id="UP000240621">
    <property type="component" value="Unassembled WGS sequence"/>
</dbReference>
<dbReference type="SUPFAM" id="SSF143968">
    <property type="entry name" value="UbiD C-terminal domain-like"/>
    <property type="match status" value="2"/>
</dbReference>
<comment type="similarity">
    <text evidence="1">Belongs to the UbiD family.</text>
</comment>
<evidence type="ECO:0000256" key="1">
    <source>
        <dbReference type="ARBA" id="ARBA00010021"/>
    </source>
</evidence>
<dbReference type="InterPro" id="IPR049381">
    <property type="entry name" value="UbiD-like_C"/>
</dbReference>
<dbReference type="InterPro" id="IPR048304">
    <property type="entry name" value="UbiD_Rift_dom"/>
</dbReference>
<dbReference type="InterPro" id="IPR002830">
    <property type="entry name" value="UbiD"/>
</dbReference>
<evidence type="ECO:0000313" key="7">
    <source>
        <dbReference type="Proteomes" id="UP000240621"/>
    </source>
</evidence>
<evidence type="ECO:0000313" key="5">
    <source>
        <dbReference type="EMBL" id="GET19796.1"/>
    </source>
</evidence>
<dbReference type="Pfam" id="PF01977">
    <property type="entry name" value="UbiD"/>
    <property type="match status" value="1"/>
</dbReference>
<feature type="domain" description="3-octaprenyl-4-hydroxybenzoate carboxy-lyase-like C-terminal" evidence="4">
    <location>
        <begin position="326"/>
        <end position="449"/>
    </location>
</feature>
<evidence type="ECO:0000259" key="4">
    <source>
        <dbReference type="Pfam" id="PF20696"/>
    </source>
</evidence>
<dbReference type="Gene3D" id="3.40.1670.10">
    <property type="entry name" value="UbiD C-terminal domain-like"/>
    <property type="match status" value="2"/>
</dbReference>
<gene>
    <name evidence="6" type="ORF">CLV93_101124</name>
    <name evidence="5" type="ORF">JCM18694_00420</name>
</gene>
<dbReference type="EMBL" id="PYGC01000001">
    <property type="protein sequence ID" value="PSK85172.1"/>
    <property type="molecule type" value="Genomic_DNA"/>
</dbReference>
<proteinExistence type="inferred from homology"/>
<dbReference type="PANTHER" id="PTHR30108">
    <property type="entry name" value="3-OCTAPRENYL-4-HYDROXYBENZOATE CARBOXY-LYASE-RELATED"/>
    <property type="match status" value="1"/>
</dbReference>
<protein>
    <submittedName>
        <fullName evidence="6">4-hydroxy-3-polyprenylbenzoate decarboxylase</fullName>
    </submittedName>
    <submittedName>
        <fullName evidence="5">Menaquinone biosynthesis decarboxylase</fullName>
    </submittedName>
</protein>
<comment type="caution">
    <text evidence="6">The sequence shown here is derived from an EMBL/GenBank/DDBJ whole genome shotgun (WGS) entry which is preliminary data.</text>
</comment>
<dbReference type="NCBIfam" id="TIGR00148">
    <property type="entry name" value="UbiD family decarboxylase"/>
    <property type="match status" value="1"/>
</dbReference>
<evidence type="ECO:0000259" key="3">
    <source>
        <dbReference type="Pfam" id="PF20695"/>
    </source>
</evidence>
<dbReference type="RefSeq" id="WP_106540238.1">
    <property type="nucleotide sequence ID" value="NZ_BLAU01000001.1"/>
</dbReference>
<dbReference type="InterPro" id="IPR022390">
    <property type="entry name" value="HBDC"/>
</dbReference>
<dbReference type="OrthoDB" id="9809841at2"/>
<dbReference type="PANTHER" id="PTHR30108:SF17">
    <property type="entry name" value="FERULIC ACID DECARBOXYLASE 1"/>
    <property type="match status" value="1"/>
</dbReference>
<evidence type="ECO:0000259" key="2">
    <source>
        <dbReference type="Pfam" id="PF01977"/>
    </source>
</evidence>